<organism evidence="1 2">
    <name type="scientific">Rotaria magnacalcarata</name>
    <dbReference type="NCBI Taxonomy" id="392030"/>
    <lineage>
        <taxon>Eukaryota</taxon>
        <taxon>Metazoa</taxon>
        <taxon>Spiralia</taxon>
        <taxon>Gnathifera</taxon>
        <taxon>Rotifera</taxon>
        <taxon>Eurotatoria</taxon>
        <taxon>Bdelloidea</taxon>
        <taxon>Philodinida</taxon>
        <taxon>Philodinidae</taxon>
        <taxon>Rotaria</taxon>
    </lineage>
</organism>
<feature type="non-terminal residue" evidence="1">
    <location>
        <position position="138"/>
    </location>
</feature>
<feature type="non-terminal residue" evidence="1">
    <location>
        <position position="1"/>
    </location>
</feature>
<keyword evidence="2" id="KW-1185">Reference proteome</keyword>
<protein>
    <submittedName>
        <fullName evidence="1">Uncharacterized protein</fullName>
    </submittedName>
</protein>
<sequence length="138" mass="16435">PFALKLNYKLTLWEYDYDDQLLQREYFRYQPTEYQIEMARLLQNLKYNYLQAKQELIEVKKRILCHRPTSSMLSNIVSSASISLIPTNIDGTVNEQIHKQQQEITESLKIVITETENKIQECKTLFDETFEQVSIHED</sequence>
<dbReference type="EMBL" id="CAJOBG010064313">
    <property type="protein sequence ID" value="CAF4566341.1"/>
    <property type="molecule type" value="Genomic_DNA"/>
</dbReference>
<proteinExistence type="predicted"/>
<dbReference type="AlphaFoldDB" id="A0A821A2W6"/>
<gene>
    <name evidence="1" type="ORF">OVN521_LOCUS43859</name>
</gene>
<evidence type="ECO:0000313" key="2">
    <source>
        <dbReference type="Proteomes" id="UP000663866"/>
    </source>
</evidence>
<comment type="caution">
    <text evidence="1">The sequence shown here is derived from an EMBL/GenBank/DDBJ whole genome shotgun (WGS) entry which is preliminary data.</text>
</comment>
<accession>A0A821A2W6</accession>
<name>A0A821A2W6_9BILA</name>
<evidence type="ECO:0000313" key="1">
    <source>
        <dbReference type="EMBL" id="CAF4566341.1"/>
    </source>
</evidence>
<dbReference type="Proteomes" id="UP000663866">
    <property type="component" value="Unassembled WGS sequence"/>
</dbReference>
<reference evidence="1" key="1">
    <citation type="submission" date="2021-02" db="EMBL/GenBank/DDBJ databases">
        <authorList>
            <person name="Nowell W R."/>
        </authorList>
    </citation>
    <scope>NUCLEOTIDE SEQUENCE</scope>
</reference>